<dbReference type="OrthoDB" id="407630at2759"/>
<feature type="domain" description="PRELI/MSF1" evidence="1">
    <location>
        <begin position="2"/>
        <end position="184"/>
    </location>
</feature>
<reference evidence="2" key="1">
    <citation type="submission" date="2020-01" db="EMBL/GenBank/DDBJ databases">
        <title>Genome sequence of Kobresia littledalei, the first chromosome-level genome in the family Cyperaceae.</title>
        <authorList>
            <person name="Qu G."/>
        </authorList>
    </citation>
    <scope>NUCLEOTIDE SEQUENCE</scope>
    <source>
        <strain evidence="2">C.B.Clarke</strain>
        <tissue evidence="2">Leaf</tissue>
    </source>
</reference>
<sequence length="185" mass="20837">MVLSYNQEHVYRHPWDRVTAAAWRKYTDPAAGASLSHIADVHTLSRQLDPGSGRLVSTRSITVRSPILPFPLRRLIAQDSVVCHCVESSIVDASSRSMDVVVKNVSLRGLIEVEEKATYRPHPERPSDWTAFRQETSIRVKPLSAIASLAERIERRCADKFLQNSVKGREVVERICQYLEGGETV</sequence>
<dbReference type="Pfam" id="PF04707">
    <property type="entry name" value="PRELI"/>
    <property type="match status" value="1"/>
</dbReference>
<dbReference type="InterPro" id="IPR037365">
    <property type="entry name" value="Slowmo/Ups"/>
</dbReference>
<gene>
    <name evidence="2" type="ORF">FCM35_KLT02702</name>
</gene>
<dbReference type="InterPro" id="IPR006797">
    <property type="entry name" value="PRELI/MSF1_dom"/>
</dbReference>
<protein>
    <submittedName>
        <fullName evidence="2">Protein slowmo 1</fullName>
    </submittedName>
</protein>
<dbReference type="AlphaFoldDB" id="A0A833R7M0"/>
<name>A0A833R7M0_9POAL</name>
<dbReference type="Proteomes" id="UP000623129">
    <property type="component" value="Unassembled WGS sequence"/>
</dbReference>
<proteinExistence type="predicted"/>
<dbReference type="PROSITE" id="PS50904">
    <property type="entry name" value="PRELI_MSF1"/>
    <property type="match status" value="1"/>
</dbReference>
<accession>A0A833R7M0</accession>
<organism evidence="2 3">
    <name type="scientific">Carex littledalei</name>
    <dbReference type="NCBI Taxonomy" id="544730"/>
    <lineage>
        <taxon>Eukaryota</taxon>
        <taxon>Viridiplantae</taxon>
        <taxon>Streptophyta</taxon>
        <taxon>Embryophyta</taxon>
        <taxon>Tracheophyta</taxon>
        <taxon>Spermatophyta</taxon>
        <taxon>Magnoliopsida</taxon>
        <taxon>Liliopsida</taxon>
        <taxon>Poales</taxon>
        <taxon>Cyperaceae</taxon>
        <taxon>Cyperoideae</taxon>
        <taxon>Cariceae</taxon>
        <taxon>Carex</taxon>
        <taxon>Carex subgen. Euthyceras</taxon>
    </lineage>
</organism>
<dbReference type="EMBL" id="SWLB01000012">
    <property type="protein sequence ID" value="KAF3331296.1"/>
    <property type="molecule type" value="Genomic_DNA"/>
</dbReference>
<evidence type="ECO:0000259" key="1">
    <source>
        <dbReference type="PROSITE" id="PS50904"/>
    </source>
</evidence>
<evidence type="ECO:0000313" key="3">
    <source>
        <dbReference type="Proteomes" id="UP000623129"/>
    </source>
</evidence>
<evidence type="ECO:0000313" key="2">
    <source>
        <dbReference type="EMBL" id="KAF3331296.1"/>
    </source>
</evidence>
<dbReference type="PANTHER" id="PTHR11158">
    <property type="entry name" value="MSF1/PX19 RELATED"/>
    <property type="match status" value="1"/>
</dbReference>
<comment type="caution">
    <text evidence="2">The sequence shown here is derived from an EMBL/GenBank/DDBJ whole genome shotgun (WGS) entry which is preliminary data.</text>
</comment>
<dbReference type="GO" id="GO:0005758">
    <property type="term" value="C:mitochondrial intermembrane space"/>
    <property type="evidence" value="ECO:0007669"/>
    <property type="project" value="InterPro"/>
</dbReference>
<keyword evidence="3" id="KW-1185">Reference proteome</keyword>